<dbReference type="EC" id="2.5.1.46" evidence="5"/>
<comment type="cofactor">
    <cofactor evidence="2">
        <name>NAD(+)</name>
        <dbReference type="ChEBI" id="CHEBI:57540"/>
    </cofactor>
</comment>
<evidence type="ECO:0000256" key="8">
    <source>
        <dbReference type="ARBA" id="ARBA00023256"/>
    </source>
</evidence>
<comment type="similarity">
    <text evidence="4">Belongs to the deoxyhypusine synthase family.</text>
</comment>
<dbReference type="SUPFAM" id="SSF52467">
    <property type="entry name" value="DHS-like NAD/FAD-binding domain"/>
    <property type="match status" value="1"/>
</dbReference>
<dbReference type="OrthoDB" id="294378at2759"/>
<dbReference type="Gene3D" id="3.40.910.10">
    <property type="entry name" value="Deoxyhypusine synthase"/>
    <property type="match status" value="1"/>
</dbReference>
<dbReference type="EMBL" id="CAJFCJ010000005">
    <property type="protein sequence ID" value="CAD5114917.1"/>
    <property type="molecule type" value="Genomic_DNA"/>
</dbReference>
<organism evidence="9 10">
    <name type="scientific">Dimorphilus gyrociliatus</name>
    <dbReference type="NCBI Taxonomy" id="2664684"/>
    <lineage>
        <taxon>Eukaryota</taxon>
        <taxon>Metazoa</taxon>
        <taxon>Spiralia</taxon>
        <taxon>Lophotrochozoa</taxon>
        <taxon>Annelida</taxon>
        <taxon>Polychaeta</taxon>
        <taxon>Polychaeta incertae sedis</taxon>
        <taxon>Dinophilidae</taxon>
        <taxon>Dimorphilus</taxon>
    </lineage>
</organism>
<evidence type="ECO:0000313" key="9">
    <source>
        <dbReference type="EMBL" id="CAD5114917.1"/>
    </source>
</evidence>
<dbReference type="InterPro" id="IPR036982">
    <property type="entry name" value="Deoxyhypusine_synthase_sf"/>
</dbReference>
<dbReference type="GO" id="GO:0005737">
    <property type="term" value="C:cytoplasm"/>
    <property type="evidence" value="ECO:0007669"/>
    <property type="project" value="TreeGrafter"/>
</dbReference>
<evidence type="ECO:0000256" key="2">
    <source>
        <dbReference type="ARBA" id="ARBA00001911"/>
    </source>
</evidence>
<name>A0A7I8VEX3_9ANNE</name>
<keyword evidence="8" id="KW-0386">Hypusine biosynthesis</keyword>
<protein>
    <recommendedName>
        <fullName evidence="5">deoxyhypusine synthase</fullName>
        <ecNumber evidence="5">2.5.1.46</ecNumber>
    </recommendedName>
</protein>
<evidence type="ECO:0000256" key="4">
    <source>
        <dbReference type="ARBA" id="ARBA00009892"/>
    </source>
</evidence>
<dbReference type="GO" id="GO:0034038">
    <property type="term" value="F:deoxyhypusine synthase activity"/>
    <property type="evidence" value="ECO:0007669"/>
    <property type="project" value="UniProtKB-EC"/>
</dbReference>
<evidence type="ECO:0000313" key="10">
    <source>
        <dbReference type="Proteomes" id="UP000549394"/>
    </source>
</evidence>
<evidence type="ECO:0000256" key="6">
    <source>
        <dbReference type="ARBA" id="ARBA00022679"/>
    </source>
</evidence>
<keyword evidence="7" id="KW-0520">NAD</keyword>
<dbReference type="Proteomes" id="UP000549394">
    <property type="component" value="Unassembled WGS sequence"/>
</dbReference>
<accession>A0A7I8VEX3</accession>
<dbReference type="AlphaFoldDB" id="A0A7I8VEX3"/>
<gene>
    <name evidence="9" type="ORF">DGYR_LOCUS3717</name>
</gene>
<evidence type="ECO:0000256" key="7">
    <source>
        <dbReference type="ARBA" id="ARBA00023027"/>
    </source>
</evidence>
<evidence type="ECO:0000256" key="5">
    <source>
        <dbReference type="ARBA" id="ARBA00012683"/>
    </source>
</evidence>
<comment type="pathway">
    <text evidence="3">Protein modification; eIF5A hypusination.</text>
</comment>
<comment type="caution">
    <text evidence="9">The sequence shown here is derived from an EMBL/GenBank/DDBJ whole genome shotgun (WGS) entry which is preliminary data.</text>
</comment>
<dbReference type="InterPro" id="IPR029035">
    <property type="entry name" value="DHS-like_NAD/FAD-binding_dom"/>
</dbReference>
<keyword evidence="6" id="KW-0808">Transferase</keyword>
<evidence type="ECO:0000256" key="1">
    <source>
        <dbReference type="ARBA" id="ARBA00000952"/>
    </source>
</evidence>
<dbReference type="NCBIfam" id="TIGR00321">
    <property type="entry name" value="dhys"/>
    <property type="match status" value="1"/>
</dbReference>
<dbReference type="PANTHER" id="PTHR11703">
    <property type="entry name" value="DEOXYHYPUSINE SYNTHASE"/>
    <property type="match status" value="1"/>
</dbReference>
<evidence type="ECO:0000256" key="3">
    <source>
        <dbReference type="ARBA" id="ARBA00005041"/>
    </source>
</evidence>
<dbReference type="Pfam" id="PF01916">
    <property type="entry name" value="DS"/>
    <property type="match status" value="1"/>
</dbReference>
<dbReference type="InterPro" id="IPR002773">
    <property type="entry name" value="Deoxyhypusine_synthase"/>
</dbReference>
<reference evidence="9 10" key="1">
    <citation type="submission" date="2020-08" db="EMBL/GenBank/DDBJ databases">
        <authorList>
            <person name="Hejnol A."/>
        </authorList>
    </citation>
    <scope>NUCLEOTIDE SEQUENCE [LARGE SCALE GENOMIC DNA]</scope>
</reference>
<dbReference type="FunFam" id="3.40.910.10:FF:000001">
    <property type="entry name" value="Probable deoxyhypusine synthase"/>
    <property type="match status" value="1"/>
</dbReference>
<dbReference type="PANTHER" id="PTHR11703:SF0">
    <property type="entry name" value="DEOXYHYPUSINE SYNTHASE"/>
    <property type="match status" value="1"/>
</dbReference>
<comment type="catalytic activity">
    <reaction evidence="1">
        <text>[eIF5A protein]-L-lysine + spermidine = [eIF5A protein]-deoxyhypusine + propane-1,3-diamine</text>
        <dbReference type="Rhea" id="RHEA:33299"/>
        <dbReference type="Rhea" id="RHEA-COMP:10143"/>
        <dbReference type="Rhea" id="RHEA-COMP:10144"/>
        <dbReference type="ChEBI" id="CHEBI:29969"/>
        <dbReference type="ChEBI" id="CHEBI:57484"/>
        <dbReference type="ChEBI" id="CHEBI:57834"/>
        <dbReference type="ChEBI" id="CHEBI:82657"/>
        <dbReference type="EC" id="2.5.1.46"/>
    </reaction>
</comment>
<proteinExistence type="inferred from homology"/>
<sequence length="307" mass="34516">MAIEEIERMIDCKRQPLSKADQECPNLNPVGREKTNCTIFLGYTSNLISSGVRDTIRFLAKNNLVDCIVTTAGGIEEDFVKCLAPTYLGDFNKFPGQMLRDRGINRIGNLLVPNDNYCYFEEWIMPIFDKMLKEQNEEGTVWTPSKVIARLGHEIDNPDSVYYWCAKNNIPVFSPALTDGSIGDMLFFHSIKNPGLKIDLVEDIRRMNFQALYAINTGMIIVGGGLMKHHICNANLMRNGANFSVFINTAQEFDGSDSGARPDEAISWGKIRKDAKPVKVYGEATLILPLLVAETFYKSHENTKNTK</sequence>
<keyword evidence="10" id="KW-1185">Reference proteome</keyword>